<name>A0ABU7C0Z0_9TELE</name>
<reference evidence="1 2" key="1">
    <citation type="submission" date="2021-07" db="EMBL/GenBank/DDBJ databases">
        <authorList>
            <person name="Palmer J.M."/>
        </authorList>
    </citation>
    <scope>NUCLEOTIDE SEQUENCE [LARGE SCALE GENOMIC DNA]</scope>
    <source>
        <strain evidence="1 2">AT_MEX2019</strain>
        <tissue evidence="1">Muscle</tissue>
    </source>
</reference>
<organism evidence="1 2">
    <name type="scientific">Ataeniobius toweri</name>
    <dbReference type="NCBI Taxonomy" id="208326"/>
    <lineage>
        <taxon>Eukaryota</taxon>
        <taxon>Metazoa</taxon>
        <taxon>Chordata</taxon>
        <taxon>Craniata</taxon>
        <taxon>Vertebrata</taxon>
        <taxon>Euteleostomi</taxon>
        <taxon>Actinopterygii</taxon>
        <taxon>Neopterygii</taxon>
        <taxon>Teleostei</taxon>
        <taxon>Neoteleostei</taxon>
        <taxon>Acanthomorphata</taxon>
        <taxon>Ovalentaria</taxon>
        <taxon>Atherinomorphae</taxon>
        <taxon>Cyprinodontiformes</taxon>
        <taxon>Goodeidae</taxon>
        <taxon>Ataeniobius</taxon>
    </lineage>
</organism>
<accession>A0ABU7C0Z0</accession>
<gene>
    <name evidence="1" type="ORF">ATANTOWER_029370</name>
</gene>
<keyword evidence="2" id="KW-1185">Reference proteome</keyword>
<protein>
    <submittedName>
        <fullName evidence="1">Uncharacterized protein</fullName>
    </submittedName>
</protein>
<dbReference type="Proteomes" id="UP001345963">
    <property type="component" value="Unassembled WGS sequence"/>
</dbReference>
<proteinExistence type="predicted"/>
<sequence length="101" mass="11498">IMIRKTQSSLLSSEPNTFYLMPQTHQNHYYYHFYTFSLKVRALCILLKMNNTTIQVLHAPVVSHVRGKQTIHILVCFSAEDVVSSSLGPDHSKQIAKAVKP</sequence>
<dbReference type="EMBL" id="JAHUTI010076427">
    <property type="protein sequence ID" value="MED6256577.1"/>
    <property type="molecule type" value="Genomic_DNA"/>
</dbReference>
<evidence type="ECO:0000313" key="2">
    <source>
        <dbReference type="Proteomes" id="UP001345963"/>
    </source>
</evidence>
<comment type="caution">
    <text evidence="1">The sequence shown here is derived from an EMBL/GenBank/DDBJ whole genome shotgun (WGS) entry which is preliminary data.</text>
</comment>
<feature type="non-terminal residue" evidence="1">
    <location>
        <position position="1"/>
    </location>
</feature>
<evidence type="ECO:0000313" key="1">
    <source>
        <dbReference type="EMBL" id="MED6256577.1"/>
    </source>
</evidence>